<evidence type="ECO:0000313" key="10">
    <source>
        <dbReference type="Proteomes" id="UP000294444"/>
    </source>
</evidence>
<dbReference type="InterPro" id="IPR036866">
    <property type="entry name" value="RibonucZ/Hydroxyglut_hydro"/>
</dbReference>
<feature type="binding site" evidence="7">
    <location>
        <position position="127"/>
    </location>
    <ligand>
        <name>Zn(2+)</name>
        <dbReference type="ChEBI" id="CHEBI:29105"/>
        <label>2</label>
    </ligand>
</feature>
<dbReference type="Pfam" id="PF16123">
    <property type="entry name" value="HAGH_C"/>
    <property type="match status" value="1"/>
</dbReference>
<comment type="function">
    <text evidence="7">Thiolesterase that catalyzes the hydrolysis of S-D-lactoyl-glutathione to form glutathione and D-lactic acid.</text>
</comment>
<dbReference type="GO" id="GO:0019243">
    <property type="term" value="P:methylglyoxal catabolic process to D-lactate via S-lactoyl-glutathione"/>
    <property type="evidence" value="ECO:0007669"/>
    <property type="project" value="UniProtKB-UniRule"/>
</dbReference>
<feature type="binding site" evidence="7">
    <location>
        <position position="58"/>
    </location>
    <ligand>
        <name>Zn(2+)</name>
        <dbReference type="ChEBI" id="CHEBI:29105"/>
        <label>2</label>
    </ligand>
</feature>
<gene>
    <name evidence="7 9" type="primary">gloB</name>
    <name evidence="9" type="ORF">EXH44_02055</name>
</gene>
<comment type="cofactor">
    <cofactor evidence="7">
        <name>Zn(2+)</name>
        <dbReference type="ChEBI" id="CHEBI:29105"/>
    </cofactor>
    <text evidence="7">Binds 2 Zn(2+) ions per subunit.</text>
</comment>
<dbReference type="Proteomes" id="UP000294444">
    <property type="component" value="Chromosome"/>
</dbReference>
<dbReference type="Pfam" id="PF00753">
    <property type="entry name" value="Lactamase_B"/>
    <property type="match status" value="1"/>
</dbReference>
<dbReference type="PANTHER" id="PTHR43705">
    <property type="entry name" value="HYDROXYACYLGLUTATHIONE HYDROLASE"/>
    <property type="match status" value="1"/>
</dbReference>
<dbReference type="GO" id="GO:0046872">
    <property type="term" value="F:metal ion binding"/>
    <property type="evidence" value="ECO:0007669"/>
    <property type="project" value="UniProtKB-KW"/>
</dbReference>
<dbReference type="InterPro" id="IPR032282">
    <property type="entry name" value="HAGH_C"/>
</dbReference>
<sequence>MLQITPIPALSDNYIWILQKESQAIIVDPAESQPVFAFLAKHQLNPTAILLTHNHHDHTDGVADLVAQFPDILIYGSEEISQFANQIVYPEQQFELLGLKVRVIESAGHTAQHISYLVDGEYLFCGDALFSGGCGRVFTGDYQAQFDALQRFKALPDFVQVYAGHEYTQSNLKFAETVMATSCVLMEYQERADILRSQHKPTLPSTIGIEKQINPFLQAVTLDEFIAMRQKKDNF</sequence>
<protein>
    <recommendedName>
        <fullName evidence="7">Hydroxyacylglutathione hydrolase</fullName>
        <ecNumber evidence="7">3.1.2.6</ecNumber>
    </recommendedName>
    <alternativeName>
        <fullName evidence="7">Glyoxalase II</fullName>
        <shortName evidence="7">Glx II</shortName>
    </alternativeName>
</protein>
<feature type="binding site" evidence="7">
    <location>
        <position position="109"/>
    </location>
    <ligand>
        <name>Zn(2+)</name>
        <dbReference type="ChEBI" id="CHEBI:29105"/>
        <label>1</label>
    </ligand>
</feature>
<dbReference type="GO" id="GO:0004416">
    <property type="term" value="F:hydroxyacylglutathione hydrolase activity"/>
    <property type="evidence" value="ECO:0007669"/>
    <property type="project" value="UniProtKB-UniRule"/>
</dbReference>
<name>A0A4V1AXU6_9PAST</name>
<dbReference type="InterPro" id="IPR035680">
    <property type="entry name" value="Clx_II_MBL"/>
</dbReference>
<comment type="similarity">
    <text evidence="3 7">Belongs to the metallo-beta-lactamase superfamily. Glyoxalase II family.</text>
</comment>
<evidence type="ECO:0000256" key="6">
    <source>
        <dbReference type="ARBA" id="ARBA00022833"/>
    </source>
</evidence>
<dbReference type="CDD" id="cd07723">
    <property type="entry name" value="hydroxyacylglutathione_hydrolase_MBL-fold"/>
    <property type="match status" value="1"/>
</dbReference>
<dbReference type="PANTHER" id="PTHR43705:SF1">
    <property type="entry name" value="HYDROXYACYLGLUTATHIONE HYDROLASE GLOB"/>
    <property type="match status" value="1"/>
</dbReference>
<dbReference type="EMBL" id="CP038145">
    <property type="protein sequence ID" value="QBQ63100.1"/>
    <property type="molecule type" value="Genomic_DNA"/>
</dbReference>
<comment type="catalytic activity">
    <reaction evidence="1 7">
        <text>an S-(2-hydroxyacyl)glutathione + H2O = a 2-hydroxy carboxylate + glutathione + H(+)</text>
        <dbReference type="Rhea" id="RHEA:21864"/>
        <dbReference type="ChEBI" id="CHEBI:15377"/>
        <dbReference type="ChEBI" id="CHEBI:15378"/>
        <dbReference type="ChEBI" id="CHEBI:57925"/>
        <dbReference type="ChEBI" id="CHEBI:58896"/>
        <dbReference type="ChEBI" id="CHEBI:71261"/>
        <dbReference type="EC" id="3.1.2.6"/>
    </reaction>
</comment>
<keyword evidence="10" id="KW-1185">Reference proteome</keyword>
<reference evidence="9 10" key="1">
    <citation type="submission" date="2019-03" db="EMBL/GenBank/DDBJ databases">
        <authorList>
            <person name="Che Y."/>
            <person name="Zhou L."/>
        </authorList>
    </citation>
    <scope>NUCLEOTIDE SEQUENCE [LARGE SCALE GENOMIC DNA]</scope>
    <source>
        <strain evidence="9 10">AIFJ1607</strain>
    </source>
</reference>
<comment type="pathway">
    <text evidence="2 7">Secondary metabolite metabolism; methylglyoxal degradation; (R)-lactate from methylglyoxal: step 2/2.</text>
</comment>
<dbReference type="SMART" id="SM00849">
    <property type="entry name" value="Lactamase_B"/>
    <property type="match status" value="1"/>
</dbReference>
<dbReference type="NCBIfam" id="TIGR03413">
    <property type="entry name" value="GSH_gloB"/>
    <property type="match status" value="1"/>
</dbReference>
<keyword evidence="6 7" id="KW-0862">Zinc</keyword>
<dbReference type="Gene3D" id="3.60.15.10">
    <property type="entry name" value="Ribonuclease Z/Hydroxyacylglutathione hydrolase-like"/>
    <property type="match status" value="1"/>
</dbReference>
<feature type="domain" description="Metallo-beta-lactamase" evidence="8">
    <location>
        <begin position="12"/>
        <end position="165"/>
    </location>
</feature>
<evidence type="ECO:0000256" key="2">
    <source>
        <dbReference type="ARBA" id="ARBA00004963"/>
    </source>
</evidence>
<evidence type="ECO:0000256" key="1">
    <source>
        <dbReference type="ARBA" id="ARBA00001623"/>
    </source>
</evidence>
<evidence type="ECO:0000313" key="9">
    <source>
        <dbReference type="EMBL" id="QBQ63100.1"/>
    </source>
</evidence>
<dbReference type="AlphaFoldDB" id="A0A4V1AXU6"/>
<dbReference type="HAMAP" id="MF_01374">
    <property type="entry name" value="Glyoxalase_2"/>
    <property type="match status" value="1"/>
</dbReference>
<feature type="binding site" evidence="7">
    <location>
        <position position="57"/>
    </location>
    <ligand>
        <name>Zn(2+)</name>
        <dbReference type="ChEBI" id="CHEBI:29105"/>
        <label>2</label>
    </ligand>
</feature>
<evidence type="ECO:0000256" key="5">
    <source>
        <dbReference type="ARBA" id="ARBA00022801"/>
    </source>
</evidence>
<evidence type="ECO:0000256" key="3">
    <source>
        <dbReference type="ARBA" id="ARBA00006759"/>
    </source>
</evidence>
<dbReference type="InterPro" id="IPR001279">
    <property type="entry name" value="Metallo-B-lactamas"/>
</dbReference>
<dbReference type="SUPFAM" id="SSF56281">
    <property type="entry name" value="Metallo-hydrolase/oxidoreductase"/>
    <property type="match status" value="1"/>
</dbReference>
<keyword evidence="5 7" id="KW-0378">Hydrolase</keyword>
<dbReference type="RefSeq" id="WP_162856055.1">
    <property type="nucleotide sequence ID" value="NZ_CP038145.1"/>
</dbReference>
<feature type="binding site" evidence="7">
    <location>
        <position position="55"/>
    </location>
    <ligand>
        <name>Zn(2+)</name>
        <dbReference type="ChEBI" id="CHEBI:29105"/>
        <label>1</label>
    </ligand>
</feature>
<dbReference type="UniPathway" id="UPA00619">
    <property type="reaction ID" value="UER00676"/>
</dbReference>
<feature type="binding site" evidence="7">
    <location>
        <position position="53"/>
    </location>
    <ligand>
        <name>Zn(2+)</name>
        <dbReference type="ChEBI" id="CHEBI:29105"/>
        <label>1</label>
    </ligand>
</feature>
<evidence type="ECO:0000256" key="7">
    <source>
        <dbReference type="HAMAP-Rule" id="MF_01374"/>
    </source>
</evidence>
<comment type="subunit">
    <text evidence="7">Monomer.</text>
</comment>
<feature type="binding site" evidence="7">
    <location>
        <position position="127"/>
    </location>
    <ligand>
        <name>Zn(2+)</name>
        <dbReference type="ChEBI" id="CHEBI:29105"/>
        <label>1</label>
    </ligand>
</feature>
<evidence type="ECO:0000256" key="4">
    <source>
        <dbReference type="ARBA" id="ARBA00022723"/>
    </source>
</evidence>
<dbReference type="InterPro" id="IPR017782">
    <property type="entry name" value="Hydroxyacylglutathione_Hdrlase"/>
</dbReference>
<evidence type="ECO:0000259" key="8">
    <source>
        <dbReference type="SMART" id="SM00849"/>
    </source>
</evidence>
<keyword evidence="4 7" id="KW-0479">Metal-binding</keyword>
<dbReference type="EC" id="3.1.2.6" evidence="7"/>
<feature type="binding site" evidence="7">
    <location>
        <position position="165"/>
    </location>
    <ligand>
        <name>Zn(2+)</name>
        <dbReference type="ChEBI" id="CHEBI:29105"/>
        <label>2</label>
    </ligand>
</feature>
<dbReference type="KEGG" id="aio:EXH44_02055"/>
<accession>A0A4V1AXU6</accession>
<dbReference type="InterPro" id="IPR050110">
    <property type="entry name" value="Glyoxalase_II_hydrolase"/>
</dbReference>
<organism evidence="9 10">
    <name type="scientific">Actinobacillus indolicus</name>
    <dbReference type="NCBI Taxonomy" id="51049"/>
    <lineage>
        <taxon>Bacteria</taxon>
        <taxon>Pseudomonadati</taxon>
        <taxon>Pseudomonadota</taxon>
        <taxon>Gammaproteobacteria</taxon>
        <taxon>Pasteurellales</taxon>
        <taxon>Pasteurellaceae</taxon>
        <taxon>Actinobacillus</taxon>
    </lineage>
</organism>
<proteinExistence type="inferred from homology"/>